<gene>
    <name evidence="2" type="ORF">F0L68_05785</name>
</gene>
<protein>
    <submittedName>
        <fullName evidence="2">DUF397 domain-containing protein</fullName>
    </submittedName>
</protein>
<reference evidence="2 3" key="2">
    <citation type="submission" date="2019-09" db="EMBL/GenBank/DDBJ databases">
        <authorList>
            <person name="Jin C."/>
        </authorList>
    </citation>
    <scope>NUCLEOTIDE SEQUENCE [LARGE SCALE GENOMIC DNA]</scope>
    <source>
        <strain evidence="2 3">AN110305</strain>
    </source>
</reference>
<evidence type="ECO:0000313" key="2">
    <source>
        <dbReference type="EMBL" id="KAA2264611.1"/>
    </source>
</evidence>
<dbReference type="InterPro" id="IPR007278">
    <property type="entry name" value="DUF397"/>
</dbReference>
<dbReference type="EMBL" id="VUOB01000010">
    <property type="protein sequence ID" value="KAA2264611.1"/>
    <property type="molecule type" value="Genomic_DNA"/>
</dbReference>
<dbReference type="OrthoDB" id="3430276at2"/>
<name>A0A5B2XNX9_9PSEU</name>
<dbReference type="Pfam" id="PF04149">
    <property type="entry name" value="DUF397"/>
    <property type="match status" value="1"/>
</dbReference>
<evidence type="ECO:0000259" key="1">
    <source>
        <dbReference type="Pfam" id="PF04149"/>
    </source>
</evidence>
<keyword evidence="3" id="KW-1185">Reference proteome</keyword>
<dbReference type="Proteomes" id="UP000323454">
    <property type="component" value="Unassembled WGS sequence"/>
</dbReference>
<dbReference type="AlphaFoldDB" id="A0A5B2XNX9"/>
<reference evidence="2 3" key="1">
    <citation type="submission" date="2019-09" db="EMBL/GenBank/DDBJ databases">
        <title>Goodfellowia gen. nov., a new genus of the Pseudonocardineae related to Actinoalloteichus, containing Goodfellowia coeruleoviolacea gen. nov., comb. nov. gen. nov., comb. nov.</title>
        <authorList>
            <person name="Labeda D."/>
        </authorList>
    </citation>
    <scope>NUCLEOTIDE SEQUENCE [LARGE SCALE GENOMIC DNA]</scope>
    <source>
        <strain evidence="2 3">AN110305</strain>
    </source>
</reference>
<organism evidence="2 3">
    <name type="scientific">Solihabitans fulvus</name>
    <dbReference type="NCBI Taxonomy" id="1892852"/>
    <lineage>
        <taxon>Bacteria</taxon>
        <taxon>Bacillati</taxon>
        <taxon>Actinomycetota</taxon>
        <taxon>Actinomycetes</taxon>
        <taxon>Pseudonocardiales</taxon>
        <taxon>Pseudonocardiaceae</taxon>
        <taxon>Solihabitans</taxon>
    </lineage>
</organism>
<proteinExistence type="predicted"/>
<comment type="caution">
    <text evidence="2">The sequence shown here is derived from an EMBL/GenBank/DDBJ whole genome shotgun (WGS) entry which is preliminary data.</text>
</comment>
<evidence type="ECO:0000313" key="3">
    <source>
        <dbReference type="Proteomes" id="UP000323454"/>
    </source>
</evidence>
<dbReference type="RefSeq" id="WP_149848415.1">
    <property type="nucleotide sequence ID" value="NZ_VUOB01000010.1"/>
</dbReference>
<accession>A0A5B2XNX9</accession>
<sequence>MASGDLIWRKSSHSGAHEGNVNCVEIAWRKSSHSGGNEGNVNCIEIAWRKSSRSGADDKDVDCVEVAPLPDAVAVRDSKNPSGPMLVFPATAFAAFTRRPLTP</sequence>
<feature type="domain" description="DUF397" evidence="1">
    <location>
        <begin position="47"/>
        <end position="98"/>
    </location>
</feature>